<dbReference type="EMBL" id="RAXV01000008">
    <property type="protein sequence ID" value="RKG32626.1"/>
    <property type="molecule type" value="Genomic_DNA"/>
</dbReference>
<name>A0A3A8EGJ8_9GAMM</name>
<evidence type="ECO:0000313" key="7">
    <source>
        <dbReference type="EMBL" id="RKG32626.1"/>
    </source>
</evidence>
<dbReference type="InterPro" id="IPR000620">
    <property type="entry name" value="EamA_dom"/>
</dbReference>
<protein>
    <submittedName>
        <fullName evidence="7">EamA family transporter</fullName>
    </submittedName>
</protein>
<feature type="transmembrane region" description="Helical" evidence="5">
    <location>
        <begin position="181"/>
        <end position="201"/>
    </location>
</feature>
<dbReference type="RefSeq" id="WP_120401887.1">
    <property type="nucleotide sequence ID" value="NZ_RAXV01000008.1"/>
</dbReference>
<proteinExistence type="predicted"/>
<dbReference type="InterPro" id="IPR050638">
    <property type="entry name" value="AA-Vitamin_Transporters"/>
</dbReference>
<dbReference type="AlphaFoldDB" id="A0A3A8EGJ8"/>
<evidence type="ECO:0000256" key="1">
    <source>
        <dbReference type="ARBA" id="ARBA00004141"/>
    </source>
</evidence>
<dbReference type="PANTHER" id="PTHR32322">
    <property type="entry name" value="INNER MEMBRANE TRANSPORTER"/>
    <property type="match status" value="1"/>
</dbReference>
<dbReference type="SUPFAM" id="SSF103481">
    <property type="entry name" value="Multidrug resistance efflux transporter EmrE"/>
    <property type="match status" value="2"/>
</dbReference>
<comment type="subcellular location">
    <subcellularLocation>
        <location evidence="1">Membrane</location>
        <topology evidence="1">Multi-pass membrane protein</topology>
    </subcellularLocation>
</comment>
<sequence length="305" mass="33406">MQPSKANLSATYGLLVLIWASTPLAIVWSVQDINLYWALALRFFIALPLAAVILYLSRIPFPFNGHALHSYLAGACSFIGSQIFTYMATSYLSSGIIALMFGLAPIMTGLIGHFVFRVHLRRLQWLGMMIAVCGLGIICLGGSGQHVHPIGIMLMLLSVLIYCVSIFWIKKVNAPVEPMAQALGSIGISVIFSLCMLPFIWSEAPAQLPAAKSLFSLLYASVMASLIAMFCYFKLVRNIQASTLSLTTVMTPILAILIGALLNNEKLTMMVLFGAAVLLSGLLIYFYQDFRANRKFAHKLNKPSS</sequence>
<organism evidence="7 8">
    <name type="scientific">Acinetobacter tianfuensis</name>
    <dbReference type="NCBI Taxonomy" id="2419603"/>
    <lineage>
        <taxon>Bacteria</taxon>
        <taxon>Pseudomonadati</taxon>
        <taxon>Pseudomonadota</taxon>
        <taxon>Gammaproteobacteria</taxon>
        <taxon>Moraxellales</taxon>
        <taxon>Moraxellaceae</taxon>
        <taxon>Acinetobacter</taxon>
    </lineage>
</organism>
<gene>
    <name evidence="7" type="ORF">D7V32_05385</name>
</gene>
<dbReference type="OrthoDB" id="9776210at2"/>
<evidence type="ECO:0000313" key="8">
    <source>
        <dbReference type="Proteomes" id="UP000282388"/>
    </source>
</evidence>
<evidence type="ECO:0000256" key="4">
    <source>
        <dbReference type="ARBA" id="ARBA00023136"/>
    </source>
</evidence>
<reference evidence="7 8" key="1">
    <citation type="submission" date="2018-09" db="EMBL/GenBank/DDBJ databases">
        <title>The draft genome of Acinetobacter spp. strains.</title>
        <authorList>
            <person name="Qin J."/>
            <person name="Feng Y."/>
            <person name="Zong Z."/>
        </authorList>
    </citation>
    <scope>NUCLEOTIDE SEQUENCE [LARGE SCALE GENOMIC DNA]</scope>
    <source>
        <strain evidence="7 8">WCHAc060012</strain>
    </source>
</reference>
<dbReference type="Proteomes" id="UP000282388">
    <property type="component" value="Unassembled WGS sequence"/>
</dbReference>
<dbReference type="GO" id="GO:0016020">
    <property type="term" value="C:membrane"/>
    <property type="evidence" value="ECO:0007669"/>
    <property type="project" value="UniProtKB-SubCell"/>
</dbReference>
<dbReference type="InterPro" id="IPR037185">
    <property type="entry name" value="EmrE-like"/>
</dbReference>
<feature type="transmembrane region" description="Helical" evidence="5">
    <location>
        <begin position="150"/>
        <end position="169"/>
    </location>
</feature>
<feature type="transmembrane region" description="Helical" evidence="5">
    <location>
        <begin position="244"/>
        <end position="262"/>
    </location>
</feature>
<comment type="caution">
    <text evidence="7">The sequence shown here is derived from an EMBL/GenBank/DDBJ whole genome shotgun (WGS) entry which is preliminary data.</text>
</comment>
<evidence type="ECO:0000256" key="3">
    <source>
        <dbReference type="ARBA" id="ARBA00022989"/>
    </source>
</evidence>
<evidence type="ECO:0000256" key="5">
    <source>
        <dbReference type="SAM" id="Phobius"/>
    </source>
</evidence>
<feature type="transmembrane region" description="Helical" evidence="5">
    <location>
        <begin position="95"/>
        <end position="116"/>
    </location>
</feature>
<evidence type="ECO:0000256" key="2">
    <source>
        <dbReference type="ARBA" id="ARBA00022692"/>
    </source>
</evidence>
<feature type="transmembrane region" description="Helical" evidence="5">
    <location>
        <begin position="68"/>
        <end position="89"/>
    </location>
</feature>
<feature type="transmembrane region" description="Helical" evidence="5">
    <location>
        <begin position="213"/>
        <end position="232"/>
    </location>
</feature>
<feature type="transmembrane region" description="Helical" evidence="5">
    <location>
        <begin position="36"/>
        <end position="56"/>
    </location>
</feature>
<keyword evidence="2 5" id="KW-0812">Transmembrane</keyword>
<dbReference type="PANTHER" id="PTHR32322:SF14">
    <property type="entry name" value="PROTEIN PAGO"/>
    <property type="match status" value="1"/>
</dbReference>
<dbReference type="Pfam" id="PF00892">
    <property type="entry name" value="EamA"/>
    <property type="match status" value="2"/>
</dbReference>
<feature type="domain" description="EamA" evidence="6">
    <location>
        <begin position="150"/>
        <end position="286"/>
    </location>
</feature>
<keyword evidence="3 5" id="KW-1133">Transmembrane helix</keyword>
<keyword evidence="8" id="KW-1185">Reference proteome</keyword>
<feature type="transmembrane region" description="Helical" evidence="5">
    <location>
        <begin position="12"/>
        <end position="30"/>
    </location>
</feature>
<keyword evidence="4 5" id="KW-0472">Membrane</keyword>
<feature type="transmembrane region" description="Helical" evidence="5">
    <location>
        <begin position="123"/>
        <end position="144"/>
    </location>
</feature>
<feature type="domain" description="EamA" evidence="6">
    <location>
        <begin position="14"/>
        <end position="138"/>
    </location>
</feature>
<accession>A0A3A8EGJ8</accession>
<evidence type="ECO:0000259" key="6">
    <source>
        <dbReference type="Pfam" id="PF00892"/>
    </source>
</evidence>
<feature type="transmembrane region" description="Helical" evidence="5">
    <location>
        <begin position="268"/>
        <end position="287"/>
    </location>
</feature>